<dbReference type="Proteomes" id="UP000641386">
    <property type="component" value="Unassembled WGS sequence"/>
</dbReference>
<evidence type="ECO:0000313" key="2">
    <source>
        <dbReference type="Proteomes" id="UP000641386"/>
    </source>
</evidence>
<reference evidence="1" key="1">
    <citation type="journal article" date="2014" name="Int. J. Syst. Evol. Microbiol.">
        <title>Complete genome sequence of Corynebacterium casei LMG S-19264T (=DSM 44701T), isolated from a smear-ripened cheese.</title>
        <authorList>
            <consortium name="US DOE Joint Genome Institute (JGI-PGF)"/>
            <person name="Walter F."/>
            <person name="Albersmeier A."/>
            <person name="Kalinowski J."/>
            <person name="Ruckert C."/>
        </authorList>
    </citation>
    <scope>NUCLEOTIDE SEQUENCE</scope>
    <source>
        <strain evidence="1">JCM 3302</strain>
    </source>
</reference>
<protein>
    <submittedName>
        <fullName evidence="1">Uncharacterized protein</fullName>
    </submittedName>
</protein>
<sequence length="157" mass="17515">MRVVDVLLAMGPGAASMASAVRDAVVLDHPGLGRQPSLRYFEEHHFGNVGGYRSWYVGVNDFGYNAFPVAVDWFDVADLSHTRLLPDPRDGYRVSAPINTVVVSGIALCEEVQNGTFFGISLGVDQDQVRPSDPEYHVLDSRIGRAHRRIRAWRWHP</sequence>
<organism evidence="1 2">
    <name type="scientific">Streptomyces spiralis</name>
    <dbReference type="NCBI Taxonomy" id="66376"/>
    <lineage>
        <taxon>Bacteria</taxon>
        <taxon>Bacillati</taxon>
        <taxon>Actinomycetota</taxon>
        <taxon>Actinomycetes</taxon>
        <taxon>Kitasatosporales</taxon>
        <taxon>Streptomycetaceae</taxon>
        <taxon>Streptomyces</taxon>
    </lineage>
</organism>
<keyword evidence="2" id="KW-1185">Reference proteome</keyword>
<accession>A0A919AIK1</accession>
<reference evidence="1" key="2">
    <citation type="submission" date="2020-09" db="EMBL/GenBank/DDBJ databases">
        <authorList>
            <person name="Sun Q."/>
            <person name="Ohkuma M."/>
        </authorList>
    </citation>
    <scope>NUCLEOTIDE SEQUENCE</scope>
    <source>
        <strain evidence="1">JCM 3302</strain>
    </source>
</reference>
<proteinExistence type="predicted"/>
<name>A0A919AIK1_9ACTN</name>
<dbReference type="EMBL" id="BNBC01000054">
    <property type="protein sequence ID" value="GHF08843.1"/>
    <property type="molecule type" value="Genomic_DNA"/>
</dbReference>
<dbReference type="AlphaFoldDB" id="A0A919AIK1"/>
<comment type="caution">
    <text evidence="1">The sequence shown here is derived from an EMBL/GenBank/DDBJ whole genome shotgun (WGS) entry which is preliminary data.</text>
</comment>
<dbReference type="NCBIfam" id="NF043066">
    <property type="entry name" value="ETEC_3214_dom"/>
    <property type="match status" value="1"/>
</dbReference>
<evidence type="ECO:0000313" key="1">
    <source>
        <dbReference type="EMBL" id="GHF08843.1"/>
    </source>
</evidence>
<dbReference type="InterPro" id="IPR050010">
    <property type="entry name" value="ETEC_3214_dom"/>
</dbReference>
<gene>
    <name evidence="1" type="ORF">GCM10014715_75900</name>
</gene>